<dbReference type="Proteomes" id="UP000321504">
    <property type="component" value="Unassembled WGS sequence"/>
</dbReference>
<organism evidence="1">
    <name type="scientific">Vibrio parahaemolyticus</name>
    <dbReference type="NCBI Taxonomy" id="670"/>
    <lineage>
        <taxon>Bacteria</taxon>
        <taxon>Pseudomonadati</taxon>
        <taxon>Pseudomonadota</taxon>
        <taxon>Gammaproteobacteria</taxon>
        <taxon>Vibrionales</taxon>
        <taxon>Vibrionaceae</taxon>
        <taxon>Vibrio</taxon>
    </lineage>
</organism>
<reference evidence="8" key="7">
    <citation type="submission" date="2022-05" db="EMBL/GenBank/DDBJ databases">
        <title>Megaplasmid of Vibrio parahaemolyticus.</title>
        <authorList>
            <person name="Strauch E."/>
            <person name="Borowiak M."/>
        </authorList>
    </citation>
    <scope>NUCLEOTIDE SEQUENCE</scope>
    <source>
        <strain evidence="8">16-VB00198</strain>
    </source>
</reference>
<dbReference type="EMBL" id="CP034298">
    <property type="protein sequence ID" value="QHH08371.1"/>
    <property type="molecule type" value="Genomic_DNA"/>
</dbReference>
<sequence>MQKHQLDMWLHGQHKDTYTLPKVFVIGCSDVSDYLLAVEYKHQLEPIKDGEEPLHFGSLDLVKEELLRLGIDKAYLRLHNAYDECGSEGTASYCDIELSLVTH</sequence>
<evidence type="ECO:0000313" key="13">
    <source>
        <dbReference type="Proteomes" id="UP000555836"/>
    </source>
</evidence>
<dbReference type="EMBL" id="JABCLB010002945">
    <property type="protein sequence ID" value="NMU88233.1"/>
    <property type="molecule type" value="Genomic_DNA"/>
</dbReference>
<reference evidence="3" key="9">
    <citation type="submission" date="2023-06" db="EMBL/GenBank/DDBJ databases">
        <title>Genomic Diversity of Vibrio spp. and Metagenomic Analysis of Pathogens in Florida Gulf Coastal Waters Following Hurricane Ian.</title>
        <authorList>
            <person name="Brumfield K.D."/>
        </authorList>
    </citation>
    <scope>NUCLEOTIDE SEQUENCE</scope>
    <source>
        <strain evidence="3">WBS2B-138</strain>
    </source>
</reference>
<reference evidence="9" key="8">
    <citation type="submission" date="2022-12" db="EMBL/GenBank/DDBJ databases">
        <title>Vibrio parahaemolyticus become highly virulent by producing novel Tc toxins.</title>
        <authorList>
            <person name="Yang F."/>
            <person name="You Y."/>
            <person name="Lai Q."/>
            <person name="Xu L."/>
            <person name="Li F."/>
        </authorList>
    </citation>
    <scope>NUCLEOTIDE SEQUENCE</scope>
    <source>
        <strain evidence="9">Vp-HL-202005</strain>
    </source>
</reference>
<reference evidence="12 13" key="5">
    <citation type="submission" date="2020-04" db="EMBL/GenBank/DDBJ databases">
        <title>Whole-genome sequencing of Vibrio spp. from China reveals different genetic environments of blaCTX-M-14 among diverse lineages.</title>
        <authorList>
            <person name="Zheng Z."/>
            <person name="Ye L."/>
            <person name="Chen S."/>
        </authorList>
    </citation>
    <scope>NUCLEOTIDE SEQUENCE [LARGE SCALE GENOMIC DNA]</scope>
    <source>
        <strain evidence="5 12">Vb0551</strain>
        <strain evidence="4 13">Vb0574</strain>
    </source>
</reference>
<dbReference type="InterPro" id="IPR045508">
    <property type="entry name" value="DUF6482"/>
</dbReference>
<dbReference type="RefSeq" id="WP_005481791.1">
    <property type="nucleotide sequence ID" value="NZ_CABMHD010000004.1"/>
</dbReference>
<dbReference type="OMA" id="HQLDMWL"/>
<evidence type="ECO:0000313" key="9">
    <source>
        <dbReference type="EMBL" id="WAT90723.1"/>
    </source>
</evidence>
<evidence type="ECO:0000313" key="2">
    <source>
        <dbReference type="EMBL" id="MCC3805566.1"/>
    </source>
</evidence>
<dbReference type="GeneID" id="1187985"/>
<dbReference type="Pfam" id="PF20090">
    <property type="entry name" value="DUF6482"/>
    <property type="match status" value="1"/>
</dbReference>
<dbReference type="Proteomes" id="UP000856022">
    <property type="component" value="Unassembled WGS sequence"/>
</dbReference>
<evidence type="ECO:0000313" key="7">
    <source>
        <dbReference type="EMBL" id="TXN14766.1"/>
    </source>
</evidence>
<evidence type="ECO:0000313" key="11">
    <source>
        <dbReference type="Proteomes" id="UP000464718"/>
    </source>
</evidence>
<protein>
    <submittedName>
        <fullName evidence="3">DUF6482 family protein</fullName>
    </submittedName>
</protein>
<evidence type="ECO:0000313" key="3">
    <source>
        <dbReference type="EMBL" id="MDS1823558.1"/>
    </source>
</evidence>
<evidence type="ECO:0000313" key="12">
    <source>
        <dbReference type="Proteomes" id="UP000518904"/>
    </source>
</evidence>
<reference evidence="2" key="6">
    <citation type="submission" date="2020-09" db="EMBL/GenBank/DDBJ databases">
        <title>Genome sequence of Vibrio parahaemolyticus isolates.</title>
        <authorList>
            <person name="Hammerl J.A."/>
            <person name="Strauch E."/>
        </authorList>
    </citation>
    <scope>NUCLEOTIDE SEQUENCE</scope>
    <source>
        <strain evidence="2">17-VB00146</strain>
    </source>
</reference>
<reference evidence="1" key="4">
    <citation type="submission" date="2019-12" db="EMBL/GenBank/DDBJ databases">
        <authorList>
            <consortium name="NCBI Pathogen Detection Project"/>
        </authorList>
    </citation>
    <scope>NUCLEOTIDE SEQUENCE</scope>
    <source>
        <strain evidence="1">1930</strain>
    </source>
</reference>
<evidence type="ECO:0000313" key="5">
    <source>
        <dbReference type="EMBL" id="NMU88233.1"/>
    </source>
</evidence>
<dbReference type="Proteomes" id="UP000464718">
    <property type="component" value="Chromosome i"/>
</dbReference>
<dbReference type="EMBL" id="VRMQ01000004">
    <property type="protein sequence ID" value="TXN14766.1"/>
    <property type="molecule type" value="Genomic_DNA"/>
</dbReference>
<accession>A0A072H885</accession>
<evidence type="ECO:0000313" key="1">
    <source>
        <dbReference type="EMBL" id="HAS6678227.1"/>
    </source>
</evidence>
<dbReference type="Proteomes" id="UP000518904">
    <property type="component" value="Unassembled WGS sequence"/>
</dbReference>
<dbReference type="Proteomes" id="UP000555836">
    <property type="component" value="Unassembled WGS sequence"/>
</dbReference>
<name>A0A072H885_VIBPH</name>
<evidence type="ECO:0000313" key="10">
    <source>
        <dbReference type="Proteomes" id="UP000321504"/>
    </source>
</evidence>
<dbReference type="EMBL" id="DACQKT010000007">
    <property type="protein sequence ID" value="HAS6678227.1"/>
    <property type="molecule type" value="Genomic_DNA"/>
</dbReference>
<dbReference type="EMBL" id="CP114194">
    <property type="protein sequence ID" value="WAT90723.1"/>
    <property type="molecule type" value="Genomic_DNA"/>
</dbReference>
<gene>
    <name evidence="6" type="ORF">EHC69_02820</name>
    <name evidence="7" type="ORF">FVP01_17425</name>
    <name evidence="5" type="ORF">HKB16_35915</name>
    <name evidence="4" type="ORF">HKB21_22980</name>
    <name evidence="1" type="ORF">I7278_15535</name>
    <name evidence="2" type="ORF">IB292_10990</name>
    <name evidence="8" type="ORF">M5598_13200</name>
    <name evidence="9" type="ORF">O1Q84_02490</name>
    <name evidence="3" type="ORF">QX249_23215</name>
</gene>
<dbReference type="Proteomes" id="UP001163036">
    <property type="component" value="Chromosome 1"/>
</dbReference>
<dbReference type="OrthoDB" id="5917296at2"/>
<evidence type="ECO:0000313" key="4">
    <source>
        <dbReference type="EMBL" id="NMU28477.1"/>
    </source>
</evidence>
<dbReference type="AlphaFoldDB" id="A0A072H885"/>
<dbReference type="Proteomes" id="UP000726777">
    <property type="component" value="Unassembled WGS sequence"/>
</dbReference>
<proteinExistence type="predicted"/>
<reference evidence="7 10" key="3">
    <citation type="submission" date="2019-08" db="EMBL/GenBank/DDBJ databases">
        <title>Emerging of two pre-pandemic pathogenic O4:KUT lineages of Vibrio parahaemolyticus in coastal eastern China.</title>
        <authorList>
            <person name="Yu H."/>
        </authorList>
    </citation>
    <scope>NUCLEOTIDE SEQUENCE [LARGE SCALE GENOMIC DNA]</scope>
    <source>
        <strain evidence="7 10">HZ17-383</strain>
    </source>
</reference>
<dbReference type="Proteomes" id="UP001253193">
    <property type="component" value="Unassembled WGS sequence"/>
</dbReference>
<dbReference type="Proteomes" id="UP001156560">
    <property type="component" value="Chromosome 1"/>
</dbReference>
<dbReference type="EMBL" id="JAUHGG010000010">
    <property type="protein sequence ID" value="MDS1823558.1"/>
    <property type="molecule type" value="Genomic_DNA"/>
</dbReference>
<reference evidence="6 11" key="2">
    <citation type="submission" date="2018-12" db="EMBL/GenBank/DDBJ databases">
        <title>Genomic insights into the evolutionary origins and pathogenicity of five Vibrio parahaemolyticus strains isolated from the shrimp with acute hepatopancreatic necrosis disease (AHPND).</title>
        <authorList>
            <person name="Yang Q."/>
            <person name="Dong X."/>
            <person name="Xie G."/>
            <person name="Fu S."/>
            <person name="Zou P."/>
            <person name="Sun J."/>
            <person name="Wang Y."/>
            <person name="Huang J."/>
        </authorList>
    </citation>
    <scope>NUCLEOTIDE SEQUENCE [LARGE SCALE GENOMIC DNA]</scope>
    <source>
        <strain evidence="6 11">20160303005-1</strain>
    </source>
</reference>
<evidence type="ECO:0000313" key="6">
    <source>
        <dbReference type="EMBL" id="QHH08371.1"/>
    </source>
</evidence>
<reference evidence="1" key="1">
    <citation type="journal article" date="2018" name="Genome Biol.">
        <title>SKESA: strategic k-mer extension for scrupulous assemblies.</title>
        <authorList>
            <person name="Souvorov A."/>
            <person name="Agarwala R."/>
            <person name="Lipman D.J."/>
        </authorList>
    </citation>
    <scope>NUCLEOTIDE SEQUENCE</scope>
    <source>
        <strain evidence="1">1930</strain>
    </source>
</reference>
<evidence type="ECO:0000313" key="8">
    <source>
        <dbReference type="EMBL" id="UYV25968.1"/>
    </source>
</evidence>
<dbReference type="EMBL" id="JABCLD010002028">
    <property type="protein sequence ID" value="NMU28477.1"/>
    <property type="molecule type" value="Genomic_DNA"/>
</dbReference>
<dbReference type="EMBL" id="CP097355">
    <property type="protein sequence ID" value="UYV25968.1"/>
    <property type="molecule type" value="Genomic_DNA"/>
</dbReference>
<dbReference type="EMBL" id="JACVHL010000009">
    <property type="protein sequence ID" value="MCC3805566.1"/>
    <property type="molecule type" value="Genomic_DNA"/>
</dbReference>